<name>A0A9Q3ERK4_9BASI</name>
<accession>A0A9Q3ERK4</accession>
<protein>
    <submittedName>
        <fullName evidence="1">Uncharacterized protein</fullName>
    </submittedName>
</protein>
<organism evidence="1 2">
    <name type="scientific">Austropuccinia psidii MF-1</name>
    <dbReference type="NCBI Taxonomy" id="1389203"/>
    <lineage>
        <taxon>Eukaryota</taxon>
        <taxon>Fungi</taxon>
        <taxon>Dikarya</taxon>
        <taxon>Basidiomycota</taxon>
        <taxon>Pucciniomycotina</taxon>
        <taxon>Pucciniomycetes</taxon>
        <taxon>Pucciniales</taxon>
        <taxon>Sphaerophragmiaceae</taxon>
        <taxon>Austropuccinia</taxon>
    </lineage>
</organism>
<keyword evidence="2" id="KW-1185">Reference proteome</keyword>
<comment type="caution">
    <text evidence="1">The sequence shown here is derived from an EMBL/GenBank/DDBJ whole genome shotgun (WGS) entry which is preliminary data.</text>
</comment>
<dbReference type="OrthoDB" id="2506366at2759"/>
<proteinExistence type="predicted"/>
<dbReference type="AlphaFoldDB" id="A0A9Q3ERK4"/>
<dbReference type="Proteomes" id="UP000765509">
    <property type="component" value="Unassembled WGS sequence"/>
</dbReference>
<evidence type="ECO:0000313" key="2">
    <source>
        <dbReference type="Proteomes" id="UP000765509"/>
    </source>
</evidence>
<gene>
    <name evidence="1" type="ORF">O181_065499</name>
</gene>
<reference evidence="1" key="1">
    <citation type="submission" date="2021-03" db="EMBL/GenBank/DDBJ databases">
        <title>Draft genome sequence of rust myrtle Austropuccinia psidii MF-1, a brazilian biotype.</title>
        <authorList>
            <person name="Quecine M.C."/>
            <person name="Pachon D.M.R."/>
            <person name="Bonatelli M.L."/>
            <person name="Correr F.H."/>
            <person name="Franceschini L.M."/>
            <person name="Leite T.F."/>
            <person name="Margarido G.R.A."/>
            <person name="Almeida C.A."/>
            <person name="Ferrarezi J.A."/>
            <person name="Labate C.A."/>
        </authorList>
    </citation>
    <scope>NUCLEOTIDE SEQUENCE</scope>
    <source>
        <strain evidence="1">MF-1</strain>
    </source>
</reference>
<sequence>MRVLNMGLRGIGGHSTKIIGLYKDTVIFLPSGDERRIHLFVNRGSVYKFIGRPTFQNDIRPKNCQQQREILSYKEGYGIRLFIPICIPESKGWNTGPPRGTEICNMTRNEELENEEPKKKLTLKKVKFDTENKISHNRNRMD</sequence>
<dbReference type="EMBL" id="AVOT02032070">
    <property type="protein sequence ID" value="MBW0525784.1"/>
    <property type="molecule type" value="Genomic_DNA"/>
</dbReference>
<evidence type="ECO:0000313" key="1">
    <source>
        <dbReference type="EMBL" id="MBW0525784.1"/>
    </source>
</evidence>